<dbReference type="EMBL" id="DXFQ01000139">
    <property type="protein sequence ID" value="HIX20434.1"/>
    <property type="molecule type" value="Genomic_DNA"/>
</dbReference>
<dbReference type="PROSITE" id="PS51257">
    <property type="entry name" value="PROKAR_LIPOPROTEIN"/>
    <property type="match status" value="1"/>
</dbReference>
<evidence type="ECO:0000313" key="1">
    <source>
        <dbReference type="EMBL" id="HIX20434.1"/>
    </source>
</evidence>
<evidence type="ECO:0000313" key="2">
    <source>
        <dbReference type="Proteomes" id="UP000823964"/>
    </source>
</evidence>
<organism evidence="1 2">
    <name type="scientific">Candidatus Akkermansia intestinigallinarum</name>
    <dbReference type="NCBI Taxonomy" id="2838431"/>
    <lineage>
        <taxon>Bacteria</taxon>
        <taxon>Pseudomonadati</taxon>
        <taxon>Verrucomicrobiota</taxon>
        <taxon>Verrucomicrobiia</taxon>
        <taxon>Verrucomicrobiales</taxon>
        <taxon>Akkermansiaceae</taxon>
        <taxon>Akkermansia</taxon>
    </lineage>
</organism>
<name>A0A9D2AHF6_9BACT</name>
<protein>
    <submittedName>
        <fullName evidence="1">Uncharacterized protein</fullName>
    </submittedName>
</protein>
<dbReference type="AlphaFoldDB" id="A0A9D2AHF6"/>
<sequence length="195" mass="20736">MTKIFIPGLRLASLVLGSMLVVGTPLLLTSCGGSGNSAANAQAGSLFDQISGFLNGTTLLTIRATANVELSCNKGEAEDFDGTSKVTRGGWVRLSDGYYIDVNISCEILNNNTAALEVELSNEITPAQMRTLLTDIGIELSENISDESLSEQAQNPLKYQITLSQATGFTKIVLPNKQFDASAHLRACSLEFSAL</sequence>
<reference evidence="1" key="2">
    <citation type="submission" date="2021-04" db="EMBL/GenBank/DDBJ databases">
        <authorList>
            <person name="Gilroy R."/>
        </authorList>
    </citation>
    <scope>NUCLEOTIDE SEQUENCE</scope>
    <source>
        <strain evidence="1">14975</strain>
    </source>
</reference>
<comment type="caution">
    <text evidence="1">The sequence shown here is derived from an EMBL/GenBank/DDBJ whole genome shotgun (WGS) entry which is preliminary data.</text>
</comment>
<proteinExistence type="predicted"/>
<gene>
    <name evidence="1" type="ORF">H9862_07540</name>
</gene>
<accession>A0A9D2AHF6</accession>
<reference evidence="1" key="1">
    <citation type="journal article" date="2021" name="PeerJ">
        <title>Extensive microbial diversity within the chicken gut microbiome revealed by metagenomics and culture.</title>
        <authorList>
            <person name="Gilroy R."/>
            <person name="Ravi A."/>
            <person name="Getino M."/>
            <person name="Pursley I."/>
            <person name="Horton D.L."/>
            <person name="Alikhan N.F."/>
            <person name="Baker D."/>
            <person name="Gharbi K."/>
            <person name="Hall N."/>
            <person name="Watson M."/>
            <person name="Adriaenssens E.M."/>
            <person name="Foster-Nyarko E."/>
            <person name="Jarju S."/>
            <person name="Secka A."/>
            <person name="Antonio M."/>
            <person name="Oren A."/>
            <person name="Chaudhuri R.R."/>
            <person name="La Ragione R."/>
            <person name="Hildebrand F."/>
            <person name="Pallen M.J."/>
        </authorList>
    </citation>
    <scope>NUCLEOTIDE SEQUENCE</scope>
    <source>
        <strain evidence="1">14975</strain>
    </source>
</reference>
<dbReference type="Proteomes" id="UP000823964">
    <property type="component" value="Unassembled WGS sequence"/>
</dbReference>